<keyword evidence="1" id="KW-1133">Transmembrane helix</keyword>
<protein>
    <submittedName>
        <fullName evidence="2">HTA1</fullName>
    </submittedName>
</protein>
<keyword evidence="1" id="KW-0472">Membrane</keyword>
<dbReference type="Gene3D" id="1.10.20.10">
    <property type="entry name" value="Histone, subunit A"/>
    <property type="match status" value="1"/>
</dbReference>
<organism evidence="2 3">
    <name type="scientific">Cordylochernes scorpioides</name>
    <dbReference type="NCBI Taxonomy" id="51811"/>
    <lineage>
        <taxon>Eukaryota</taxon>
        <taxon>Metazoa</taxon>
        <taxon>Ecdysozoa</taxon>
        <taxon>Arthropoda</taxon>
        <taxon>Chelicerata</taxon>
        <taxon>Arachnida</taxon>
        <taxon>Pseudoscorpiones</taxon>
        <taxon>Cheliferoidea</taxon>
        <taxon>Chernetidae</taxon>
        <taxon>Cordylochernes</taxon>
    </lineage>
</organism>
<keyword evidence="1" id="KW-0812">Transmembrane</keyword>
<keyword evidence="3" id="KW-1185">Reference proteome</keyword>
<reference evidence="2 3" key="1">
    <citation type="submission" date="2022-01" db="EMBL/GenBank/DDBJ databases">
        <title>A chromosomal length assembly of Cordylochernes scorpioides.</title>
        <authorList>
            <person name="Zeh D."/>
            <person name="Zeh J."/>
        </authorList>
    </citation>
    <scope>NUCLEOTIDE SEQUENCE [LARGE SCALE GENOMIC DNA]</scope>
    <source>
        <strain evidence="2">IN4F17</strain>
        <tissue evidence="2">Whole Body</tissue>
    </source>
</reference>
<evidence type="ECO:0000313" key="2">
    <source>
        <dbReference type="EMBL" id="UYV78286.1"/>
    </source>
</evidence>
<dbReference type="EMBL" id="CP092878">
    <property type="protein sequence ID" value="UYV78286.1"/>
    <property type="molecule type" value="Genomic_DNA"/>
</dbReference>
<evidence type="ECO:0000313" key="3">
    <source>
        <dbReference type="Proteomes" id="UP001235939"/>
    </source>
</evidence>
<dbReference type="Proteomes" id="UP001235939">
    <property type="component" value="Chromosome 16"/>
</dbReference>
<name>A0ABY6LDF9_9ARAC</name>
<feature type="transmembrane region" description="Helical" evidence="1">
    <location>
        <begin position="51"/>
        <end position="71"/>
    </location>
</feature>
<proteinExistence type="predicted"/>
<accession>A0ABY6LDF9</accession>
<sequence>MTFILWRSLDPLSGRKCLGWGWRTARVGLVLTHEQREWWHESDMGIFKTKILFFFLMPFSFVIYFSLYVSLTFPYQAWLFGVGLHPEAMKITSVAKATIYKYHLGLEGNYAEHFGASVYLTAILEYLAAEVLADNSARDNKHTRIMGATLPGVQKLHL</sequence>
<dbReference type="InterPro" id="IPR009072">
    <property type="entry name" value="Histone-fold"/>
</dbReference>
<evidence type="ECO:0000256" key="1">
    <source>
        <dbReference type="SAM" id="Phobius"/>
    </source>
</evidence>
<dbReference type="SUPFAM" id="SSF47113">
    <property type="entry name" value="Histone-fold"/>
    <property type="match status" value="1"/>
</dbReference>
<gene>
    <name evidence="2" type="ORF">LAZ67_16000838</name>
</gene>